<dbReference type="PROSITE" id="PS00010">
    <property type="entry name" value="ASX_HYDROXYL"/>
    <property type="match status" value="2"/>
</dbReference>
<dbReference type="SMART" id="SM00179">
    <property type="entry name" value="EGF_CA"/>
    <property type="match status" value="2"/>
</dbReference>
<keyword evidence="6" id="KW-1133">Transmembrane helix</keyword>
<dbReference type="SMART" id="SM00181">
    <property type="entry name" value="EGF"/>
    <property type="match status" value="2"/>
</dbReference>
<dbReference type="InterPro" id="IPR001881">
    <property type="entry name" value="EGF-like_Ca-bd_dom"/>
</dbReference>
<dbReference type="PROSITE" id="PS50026">
    <property type="entry name" value="EGF_3"/>
    <property type="match status" value="2"/>
</dbReference>
<feature type="chain" id="PRO_5042182608" description="EGF-like domain-containing protein" evidence="7">
    <location>
        <begin position="20"/>
        <end position="628"/>
    </location>
</feature>
<dbReference type="InterPro" id="IPR018097">
    <property type="entry name" value="EGF_Ca-bd_CS"/>
</dbReference>
<feature type="domain" description="EGF-like" evidence="8">
    <location>
        <begin position="93"/>
        <end position="135"/>
    </location>
</feature>
<keyword evidence="3" id="KW-0677">Repeat</keyword>
<dbReference type="PANTHER" id="PTHR24039">
    <property type="entry name" value="FIBRILLIN-RELATED"/>
    <property type="match status" value="1"/>
</dbReference>
<evidence type="ECO:0000256" key="1">
    <source>
        <dbReference type="ARBA" id="ARBA00022536"/>
    </source>
</evidence>
<dbReference type="InterPro" id="IPR000152">
    <property type="entry name" value="EGF-type_Asp/Asn_hydroxyl_site"/>
</dbReference>
<dbReference type="SUPFAM" id="SSF57196">
    <property type="entry name" value="EGF/Laminin"/>
    <property type="match status" value="2"/>
</dbReference>
<name>A0AAD7XLI8_9STRA</name>
<evidence type="ECO:0000259" key="8">
    <source>
        <dbReference type="PROSITE" id="PS50026"/>
    </source>
</evidence>
<evidence type="ECO:0000256" key="4">
    <source>
        <dbReference type="ARBA" id="ARBA00023157"/>
    </source>
</evidence>
<evidence type="ECO:0000313" key="9">
    <source>
        <dbReference type="EMBL" id="KAJ8609470.1"/>
    </source>
</evidence>
<evidence type="ECO:0000256" key="6">
    <source>
        <dbReference type="SAM" id="Phobius"/>
    </source>
</evidence>
<dbReference type="PROSITE" id="PS01187">
    <property type="entry name" value="EGF_CA"/>
    <property type="match status" value="2"/>
</dbReference>
<dbReference type="CDD" id="cd00054">
    <property type="entry name" value="EGF_CA"/>
    <property type="match status" value="2"/>
</dbReference>
<evidence type="ECO:0000256" key="7">
    <source>
        <dbReference type="SAM" id="SignalP"/>
    </source>
</evidence>
<keyword evidence="6" id="KW-0472">Membrane</keyword>
<accession>A0AAD7XLI8</accession>
<keyword evidence="2 7" id="KW-0732">Signal</keyword>
<evidence type="ECO:0000256" key="5">
    <source>
        <dbReference type="PROSITE-ProRule" id="PRU00076"/>
    </source>
</evidence>
<feature type="disulfide bond" evidence="5">
    <location>
        <begin position="125"/>
        <end position="134"/>
    </location>
</feature>
<dbReference type="InterPro" id="IPR049883">
    <property type="entry name" value="NOTCH1_EGF-like"/>
</dbReference>
<keyword evidence="1 5" id="KW-0245">EGF-like domain</keyword>
<dbReference type="GO" id="GO:0005509">
    <property type="term" value="F:calcium ion binding"/>
    <property type="evidence" value="ECO:0007669"/>
    <property type="project" value="InterPro"/>
</dbReference>
<dbReference type="Pfam" id="PF07645">
    <property type="entry name" value="EGF_CA"/>
    <property type="match status" value="2"/>
</dbReference>
<comment type="caution">
    <text evidence="9">The sequence shown here is derived from an EMBL/GenBank/DDBJ whole genome shotgun (WGS) entry which is preliminary data.</text>
</comment>
<sequence>MRAMMVRLLVAIGAIVILADERVYECKEMSLGKNFTQVPHRARFARRQVSILYSGSDVKGKEIGPRKVKALIERKVDGTKLEECYYVSYTVLDTNECTTNKTGWKHKCHSSAECVNTIGSYECSCPVDVRSKFCPSDTTCVPAIGSRPEMWAPSDAFRQDLRGGFECRSDVCAENDCPCNCRCVPHENGYSCEPEKGYVKYIGEEDTMSLTKSPLRLDSGICVSEQPPRMKLRGDHVYKLRQGDDYKEHGALIDDPGIPKSLTRRIKVSYPDGQLGRCVSKIGTFIVNYRLDDWVVDSNVTWDSQNRTVIVSDIDECSYTGTCEQFIPQCVASAECMNEVGSYTCKCRGGYTGDGRKDGQGCQDTQPPVLKCFGAGCVPKVFRAADIRVLASDHYKSDELYYNDSNTSDFTFVKTKIQHIFEQSKLMQKDLFCETTRDGRPCFIAEDIVYHGNGSIESADLTPNITVLSLEVPTRQELEAGAFHVNNSALQFTVIYRVADEANNEAFASREVKVFALTNDVLVQLKSERVGFVMRKVFLFTALAVATIAVAVWIWYFSNNLMVFMQIAPYSVAYLLLPPKTFGSLVDRRQFVAAVDAWLYVSRLGLLTEHERLTRALQEYSDMQNAVY</sequence>
<evidence type="ECO:0000313" key="10">
    <source>
        <dbReference type="Proteomes" id="UP001230188"/>
    </source>
</evidence>
<feature type="transmembrane region" description="Helical" evidence="6">
    <location>
        <begin position="537"/>
        <end position="557"/>
    </location>
</feature>
<feature type="signal peptide" evidence="7">
    <location>
        <begin position="1"/>
        <end position="19"/>
    </location>
</feature>
<keyword evidence="10" id="KW-1185">Reference proteome</keyword>
<gene>
    <name evidence="9" type="ORF">CTAYLR_005457</name>
</gene>
<proteinExistence type="predicted"/>
<protein>
    <recommendedName>
        <fullName evidence="8">EGF-like domain-containing protein</fullName>
    </recommendedName>
</protein>
<keyword evidence="6" id="KW-0812">Transmembrane</keyword>
<reference evidence="9" key="1">
    <citation type="submission" date="2023-01" db="EMBL/GenBank/DDBJ databases">
        <title>Metagenome sequencing of chrysophaentin producing Chrysophaeum taylorii.</title>
        <authorList>
            <person name="Davison J."/>
            <person name="Bewley C."/>
        </authorList>
    </citation>
    <scope>NUCLEOTIDE SEQUENCE</scope>
    <source>
        <strain evidence="9">NIES-1699</strain>
    </source>
</reference>
<organism evidence="9 10">
    <name type="scientific">Chrysophaeum taylorii</name>
    <dbReference type="NCBI Taxonomy" id="2483200"/>
    <lineage>
        <taxon>Eukaryota</taxon>
        <taxon>Sar</taxon>
        <taxon>Stramenopiles</taxon>
        <taxon>Ochrophyta</taxon>
        <taxon>Pelagophyceae</taxon>
        <taxon>Pelagomonadales</taxon>
        <taxon>Pelagomonadaceae</taxon>
        <taxon>Chrysophaeum</taxon>
    </lineage>
</organism>
<dbReference type="FunFam" id="2.10.25.10:FF:000038">
    <property type="entry name" value="Fibrillin 2"/>
    <property type="match status" value="1"/>
</dbReference>
<evidence type="ECO:0000256" key="2">
    <source>
        <dbReference type="ARBA" id="ARBA00022729"/>
    </source>
</evidence>
<comment type="caution">
    <text evidence="5">Lacks conserved residue(s) required for the propagation of feature annotation.</text>
</comment>
<dbReference type="Gene3D" id="2.10.25.10">
    <property type="entry name" value="Laminin"/>
    <property type="match status" value="2"/>
</dbReference>
<keyword evidence="4 5" id="KW-1015">Disulfide bond</keyword>
<dbReference type="AlphaFoldDB" id="A0AAD7XLI8"/>
<dbReference type="EMBL" id="JAQMWT010000139">
    <property type="protein sequence ID" value="KAJ8609470.1"/>
    <property type="molecule type" value="Genomic_DNA"/>
</dbReference>
<evidence type="ECO:0000256" key="3">
    <source>
        <dbReference type="ARBA" id="ARBA00022737"/>
    </source>
</evidence>
<dbReference type="Proteomes" id="UP001230188">
    <property type="component" value="Unassembled WGS sequence"/>
</dbReference>
<dbReference type="InterPro" id="IPR000742">
    <property type="entry name" value="EGF"/>
</dbReference>
<feature type="domain" description="EGF-like" evidence="8">
    <location>
        <begin position="319"/>
        <end position="363"/>
    </location>
</feature>